<organism evidence="6 7">
    <name type="scientific">Hahella chejuensis (strain KCTC 2396)</name>
    <dbReference type="NCBI Taxonomy" id="349521"/>
    <lineage>
        <taxon>Bacteria</taxon>
        <taxon>Pseudomonadati</taxon>
        <taxon>Pseudomonadota</taxon>
        <taxon>Gammaproteobacteria</taxon>
        <taxon>Oceanospirillales</taxon>
        <taxon>Hahellaceae</taxon>
        <taxon>Hahella</taxon>
    </lineage>
</organism>
<evidence type="ECO:0000259" key="5">
    <source>
        <dbReference type="Pfam" id="PF12867"/>
    </source>
</evidence>
<evidence type="ECO:0000256" key="3">
    <source>
        <dbReference type="ARBA" id="ARBA00037882"/>
    </source>
</evidence>
<proteinExistence type="predicted"/>
<evidence type="ECO:0000256" key="2">
    <source>
        <dbReference type="ARBA" id="ARBA00023004"/>
    </source>
</evidence>
<evidence type="ECO:0000259" key="4">
    <source>
        <dbReference type="Pfam" id="PF03781"/>
    </source>
</evidence>
<dbReference type="Gene3D" id="3.90.1580.10">
    <property type="entry name" value="paralog of FGE (formylglycine-generating enzyme)"/>
    <property type="match status" value="1"/>
</dbReference>
<evidence type="ECO:0000313" key="7">
    <source>
        <dbReference type="Proteomes" id="UP000000238"/>
    </source>
</evidence>
<dbReference type="KEGG" id="hch:HCH_06304"/>
<feature type="domain" description="DinB-like" evidence="5">
    <location>
        <begin position="13"/>
        <end position="145"/>
    </location>
</feature>
<dbReference type="InterPro" id="IPR017806">
    <property type="entry name" value="EgtB"/>
</dbReference>
<dbReference type="GO" id="GO:0052699">
    <property type="term" value="P:ergothioneine biosynthetic process"/>
    <property type="evidence" value="ECO:0007669"/>
    <property type="project" value="InterPro"/>
</dbReference>
<keyword evidence="7" id="KW-1185">Reference proteome</keyword>
<dbReference type="RefSeq" id="WP_011400007.1">
    <property type="nucleotide sequence ID" value="NC_007645.1"/>
</dbReference>
<dbReference type="PANTHER" id="PTHR23150:SF36">
    <property type="entry name" value="HERCYNINE OXYGENASE"/>
    <property type="match status" value="1"/>
</dbReference>
<keyword evidence="2" id="KW-0408">Iron</keyword>
<comment type="pathway">
    <text evidence="3">Amino-acid biosynthesis; ergothioneine biosynthesis.</text>
</comment>
<dbReference type="SUPFAM" id="SSF109854">
    <property type="entry name" value="DinB/YfiT-like putative metalloenzymes"/>
    <property type="match status" value="1"/>
</dbReference>
<dbReference type="InterPro" id="IPR005532">
    <property type="entry name" value="SUMF_dom"/>
</dbReference>
<dbReference type="Pfam" id="PF12867">
    <property type="entry name" value="DinB_2"/>
    <property type="match status" value="1"/>
</dbReference>
<dbReference type="eggNOG" id="COG1262">
    <property type="taxonomic scope" value="Bacteria"/>
</dbReference>
<dbReference type="Proteomes" id="UP000000238">
    <property type="component" value="Chromosome"/>
</dbReference>
<accession>Q2S8S3</accession>
<dbReference type="OrthoDB" id="9768004at2"/>
<dbReference type="Pfam" id="PF03781">
    <property type="entry name" value="FGE-sulfatase"/>
    <property type="match status" value="1"/>
</dbReference>
<feature type="domain" description="Sulfatase-modifying factor enzyme-like" evidence="4">
    <location>
        <begin position="184"/>
        <end position="429"/>
    </location>
</feature>
<dbReference type="InterPro" id="IPR016187">
    <property type="entry name" value="CTDL_fold"/>
</dbReference>
<evidence type="ECO:0000313" key="6">
    <source>
        <dbReference type="EMBL" id="ABC32951.1"/>
    </source>
</evidence>
<evidence type="ECO:0000256" key="1">
    <source>
        <dbReference type="ARBA" id="ARBA00023002"/>
    </source>
</evidence>
<keyword evidence="1" id="KW-0560">Oxidoreductase</keyword>
<gene>
    <name evidence="6" type="ordered locus">HCH_06304</name>
</gene>
<dbReference type="SUPFAM" id="SSF56436">
    <property type="entry name" value="C-type lectin-like"/>
    <property type="match status" value="1"/>
</dbReference>
<dbReference type="STRING" id="349521.HCH_06304"/>
<name>Q2S8S3_HAHCH</name>
<dbReference type="AlphaFoldDB" id="Q2S8S3"/>
<dbReference type="NCBIfam" id="TIGR03440">
    <property type="entry name" value="egtB_TIGR03440"/>
    <property type="match status" value="1"/>
</dbReference>
<reference evidence="6 7" key="1">
    <citation type="journal article" date="2005" name="Nucleic Acids Res.">
        <title>Genomic blueprint of Hahella chejuensis, a marine microbe producing an algicidal agent.</title>
        <authorList>
            <person name="Jeong H."/>
            <person name="Yim J.H."/>
            <person name="Lee C."/>
            <person name="Choi S.-H."/>
            <person name="Park Y.K."/>
            <person name="Yoon S.H."/>
            <person name="Hur C.-G."/>
            <person name="Kang H.-Y."/>
            <person name="Kim D."/>
            <person name="Lee H.H."/>
            <person name="Park K.H."/>
            <person name="Park S.-H."/>
            <person name="Park H.-S."/>
            <person name="Lee H.K."/>
            <person name="Oh T.K."/>
            <person name="Kim J.F."/>
        </authorList>
    </citation>
    <scope>NUCLEOTIDE SEQUENCE [LARGE SCALE GENOMIC DNA]</scope>
    <source>
        <strain evidence="6 7">KCTC 2396</strain>
    </source>
</reference>
<dbReference type="HOGENOM" id="CLU_012431_9_0_6"/>
<dbReference type="PANTHER" id="PTHR23150">
    <property type="entry name" value="SULFATASE MODIFYING FACTOR 1, 2"/>
    <property type="match status" value="1"/>
</dbReference>
<dbReference type="EMBL" id="CP000155">
    <property type="protein sequence ID" value="ABC32951.1"/>
    <property type="molecule type" value="Genomic_DNA"/>
</dbReference>
<dbReference type="InterPro" id="IPR051043">
    <property type="entry name" value="Sulfatase_Mod_Factor_Kinase"/>
</dbReference>
<protein>
    <submittedName>
        <fullName evidence="6">Uncharacterized conserved protein</fullName>
    </submittedName>
</protein>
<dbReference type="InterPro" id="IPR042095">
    <property type="entry name" value="SUMF_sf"/>
</dbReference>
<sequence length="431" mass="49297">MAVTKETLAEFFSAVRGASHELIQGLSVEDMLLQSMNDASPIKWHLAHTSWFFEELILAPFMNGYERMNDGFRYYFNSYYEALGERHPRARRGMLSRPSLEEALAYRKHVDRHILALLNKPDPDPQLLQRVELGLHHEMQHQELMITDMLHALSFNPAYPAWKPPLPSDTESKSAVPLEWFDSDGGLFEIGALGKGFSYDCEGPRHKVFQAPFRLASRPVTNGEWLAFMDAGGYEDPKLWLSDGWAARMQEDWRAPLYWIKRDGGWLRFTPHGLAPLNLDESVCHVNYFEADAYARWAQARLPNEAEWEIAARSFLAGIAKEGEPGGVLPGHFMEQGRWTPSVSRPLEGQALADMFGNVWEWTQSAYSPYPGFRPLEGALGEYNGKFMCGQFVLRGGAFTSPRRLLRASYRNFFYPHQRWQATGVRLARDD</sequence>
<dbReference type="InterPro" id="IPR034660">
    <property type="entry name" value="DinB/YfiT-like"/>
</dbReference>
<dbReference type="InterPro" id="IPR024775">
    <property type="entry name" value="DinB-like"/>
</dbReference>